<dbReference type="Proteomes" id="UP000242450">
    <property type="component" value="Chromosome 4"/>
</dbReference>
<accession>A0A212DD49</accession>
<organism evidence="1 2">
    <name type="scientific">Cervus elaphus hippelaphus</name>
    <name type="common">European red deer</name>
    <dbReference type="NCBI Taxonomy" id="46360"/>
    <lineage>
        <taxon>Eukaryota</taxon>
        <taxon>Metazoa</taxon>
        <taxon>Chordata</taxon>
        <taxon>Craniata</taxon>
        <taxon>Vertebrata</taxon>
        <taxon>Euteleostomi</taxon>
        <taxon>Mammalia</taxon>
        <taxon>Eutheria</taxon>
        <taxon>Laurasiatheria</taxon>
        <taxon>Artiodactyla</taxon>
        <taxon>Ruminantia</taxon>
        <taxon>Pecora</taxon>
        <taxon>Cervidae</taxon>
        <taxon>Cervinae</taxon>
        <taxon>Cervus</taxon>
    </lineage>
</organism>
<evidence type="ECO:0000313" key="1">
    <source>
        <dbReference type="EMBL" id="OWK16122.1"/>
    </source>
</evidence>
<keyword evidence="2" id="KW-1185">Reference proteome</keyword>
<proteinExistence type="predicted"/>
<protein>
    <submittedName>
        <fullName evidence="1">Uncharacterized protein</fullName>
    </submittedName>
</protein>
<gene>
    <name evidence="1" type="ORF">Celaphus_00004814</name>
</gene>
<reference evidence="1 2" key="1">
    <citation type="journal article" date="2018" name="Mol. Genet. Genomics">
        <title>The red deer Cervus elaphus genome CerEla1.0: sequencing, annotating, genes, and chromosomes.</title>
        <authorList>
            <person name="Bana N.A."/>
            <person name="Nyiri A."/>
            <person name="Nagy J."/>
            <person name="Frank K."/>
            <person name="Nagy T."/>
            <person name="Steger V."/>
            <person name="Schiller M."/>
            <person name="Lakatos P."/>
            <person name="Sugar L."/>
            <person name="Horn P."/>
            <person name="Barta E."/>
            <person name="Orosz L."/>
        </authorList>
    </citation>
    <scope>NUCLEOTIDE SEQUENCE [LARGE SCALE GENOMIC DNA]</scope>
    <source>
        <strain evidence="1">Hungarian</strain>
    </source>
</reference>
<sequence>MATMWLWRTLSDVFLASLMRGGNMLRSR</sequence>
<comment type="caution">
    <text evidence="1">The sequence shown here is derived from an EMBL/GenBank/DDBJ whole genome shotgun (WGS) entry which is preliminary data.</text>
</comment>
<dbReference type="AlphaFoldDB" id="A0A212DD49"/>
<evidence type="ECO:0000313" key="2">
    <source>
        <dbReference type="Proteomes" id="UP000242450"/>
    </source>
</evidence>
<name>A0A212DD49_CEREH</name>
<dbReference type="EMBL" id="MKHE01000004">
    <property type="protein sequence ID" value="OWK16122.1"/>
    <property type="molecule type" value="Genomic_DNA"/>
</dbReference>